<keyword evidence="4" id="KW-1032">Host cell membrane</keyword>
<dbReference type="GO" id="GO:0016740">
    <property type="term" value="F:transferase activity"/>
    <property type="evidence" value="ECO:0007669"/>
    <property type="project" value="UniProtKB-KW"/>
</dbReference>
<dbReference type="InterPro" id="IPR038383">
    <property type="entry name" value="CPD_dom_sf"/>
</dbReference>
<evidence type="ECO:0000256" key="2">
    <source>
        <dbReference type="ARBA" id="ARBA00004165"/>
    </source>
</evidence>
<dbReference type="SUPFAM" id="SSF159501">
    <property type="entry name" value="EreA/ChaN-like"/>
    <property type="match status" value="1"/>
</dbReference>
<evidence type="ECO:0000256" key="16">
    <source>
        <dbReference type="ARBA" id="ARBA00023026"/>
    </source>
</evidence>
<organism evidence="23 24">
    <name type="scientific">Candidatus Fukatsuia symbiotica</name>
    <dbReference type="NCBI Taxonomy" id="1878942"/>
    <lineage>
        <taxon>Bacteria</taxon>
        <taxon>Pseudomonadati</taxon>
        <taxon>Pseudomonadota</taxon>
        <taxon>Gammaproteobacteria</taxon>
        <taxon>Enterobacterales</taxon>
        <taxon>Yersiniaceae</taxon>
        <taxon>Candidatus Fukatsuia</taxon>
    </lineage>
</organism>
<evidence type="ECO:0000256" key="11">
    <source>
        <dbReference type="ARBA" id="ARBA00022801"/>
    </source>
</evidence>
<keyword evidence="18" id="KW-0472">Membrane</keyword>
<keyword evidence="24" id="KW-1185">Reference proteome</keyword>
<dbReference type="InterPro" id="IPR024769">
    <property type="entry name" value="TcdA/TcdB_pore_forming"/>
</dbReference>
<keyword evidence="11" id="KW-0378">Hydrolase</keyword>
<feature type="domain" description="Peptidase C80" evidence="22">
    <location>
        <begin position="1572"/>
        <end position="1765"/>
    </location>
</feature>
<dbReference type="GO" id="GO:0008234">
    <property type="term" value="F:cysteine-type peptidase activity"/>
    <property type="evidence" value="ECO:0007669"/>
    <property type="project" value="UniProtKB-KW"/>
</dbReference>
<keyword evidence="9" id="KW-0479">Metal-binding</keyword>
<feature type="region of interest" description="Disordered" evidence="21">
    <location>
        <begin position="1734"/>
        <end position="1755"/>
    </location>
</feature>
<evidence type="ECO:0000259" key="22">
    <source>
        <dbReference type="PROSITE" id="PS51771"/>
    </source>
</evidence>
<evidence type="ECO:0000256" key="6">
    <source>
        <dbReference type="ARBA" id="ARBA00022656"/>
    </source>
</evidence>
<evidence type="ECO:0000256" key="4">
    <source>
        <dbReference type="ARBA" id="ARBA00022511"/>
    </source>
</evidence>
<keyword evidence="17" id="KW-0446">Lipid-binding</keyword>
<evidence type="ECO:0000256" key="9">
    <source>
        <dbReference type="ARBA" id="ARBA00022723"/>
    </source>
</evidence>
<evidence type="ECO:0000256" key="15">
    <source>
        <dbReference type="ARBA" id="ARBA00022870"/>
    </source>
</evidence>
<dbReference type="GO" id="GO:0046872">
    <property type="term" value="F:metal ion binding"/>
    <property type="evidence" value="ECO:0007669"/>
    <property type="project" value="UniProtKB-KW"/>
</dbReference>
<keyword evidence="19" id="KW-1035">Host cytoplasm</keyword>
<evidence type="ECO:0000256" key="18">
    <source>
        <dbReference type="ARBA" id="ARBA00023136"/>
    </source>
</evidence>
<evidence type="ECO:0000256" key="19">
    <source>
        <dbReference type="ARBA" id="ARBA00023200"/>
    </source>
</evidence>
<sequence>MTLIITSRPTYTLFYNNIVRKIIMPDTHATDTVTPAADTAVANDTTVHYRGQEATAIAGFMASKDYPRFQQQYQQAIDSIVAFYNQHESDEEKKRTVADNFNKLKIKISENSDQHSDNTWHHYFQAKDCLERIVQYLTTESLITEGGAPLNVKLEAIHDLAPHVIVCPEGTKTHILHATMQLESYYNSLPHKVEQIRQTLIHAAITEFISTNSGPNTQLGERAWVQQHNAYVNRLAEQFGIPTIQDQHTDPINITREDLLACQQKINSVLTLHAITYQLAKNLLDNLEDMLLNKDIDRQTNRFIDPDIIPGTLAGLEKNYGELESASLFEETEDYRYQLRSEPILLQIDIAKKLLASLPPEKLQQMGWSIETLTDDGKGVTIKRIDTLFWKEITAEEVTETLELSLSDIKGLHRALVDRIAPEQLIRILAGASEQDAEFLTRIDPRSLSSANSKEIESFFTKMGPEASVFYATKHSEWFKRLGSNPLLKVFLAWPVDQIMTTSTALFHGFNQEQISALFAKLGVKGIDYAKNNLAWFKKLPVNPLLPALLTLPKDQLFNTATDLLHGMTTPQLANFFLRLGGERGMDYVRDKKTWFKRLRYNPLILALLTLPIEKLVQVHSYFFENISYLRAKDFFSKLGPQQSLEYVKRNPGWLIDLSYGGAILNPLRLNPVIPTLLTLNGEELLQTVIPGNLKQITETELNQLFVKLGPALGIEYAKRHPAWFETLPINPLLPVLADLSDNELIKIPPEVFYPMTAEAISEFFQHRQPTSLSADYIKRYLDPFQNQQGGGDHVQINAWGQGNHPFREFLLNIVIIKKQATMFEADSFYSPLKQLLIAAIEFDDEATTRSLLLRTTETETDDENIKERLGLEQKYYGHHKNPLFLALEKNRTWLVTELLLLHPLKDYQDHGRYHVLSYPIQFKNVEILEALLLAGADANEKDALTQRPRIEEAVLSGDPRLVRVLLQHQAKDEAGNALLLAIRQGNSEMVQALSTITRPNPPSSLYDEALAAARILADPATSAVIIAVLEQHTQQLSHSHSVEPPDLFQHVVTSLESIQGERARKKQFIELSIQDNLDRLHQTSGTPQLEIAFRLKQQIHAYLSQQRDPLRHSTLLTLDSQLNRVLFTGEMSPFETEMHHILSKDPAWLAYIYQSVHNEPSSSRATLMAFFIAAIKHEHYLNLGGFPEPVPSNQQLVFNATFHSSLENMNSEELDHFISQLRQDQQSGELQKIKVDRSKKQLHIGYSYDELVFLAEKYEIIRSIKRKWFSYYDSYSGVDSDADYKYLQDHGNPTYIHQRQREQLTQIKESYDSLYSADLNTWDSHYTGQGRLQLNQQLAQQADINGQLRLLLDQRQGLLLGRADDWRRNSGIPEFIIHHLDTLKQQGVSTLFLDLPNTKLVLSLIDDYQRTKRMSPILRKILRNNGTETLFSAASEKGMTIIPMGKKIARYSIHEYAVANNVAMQTLTGLPTGEKFIFYASETYLRPLPGAGRFLPSIAHRLNLPVLEINANQGLSVKEEPFRNRKVFSNPSAFYKYDIGAYLNSNELSLGVGHAAERDNAADWIRPMVDRQQAAAEEVRKSRVIIQLEEDRVTRRAVEELAGKHPDETVIYQRDQQGNLHLVYGKPVDLQGDLNLVLVGHGRGGGDDAHNNTTLAGYNAAELAGVTQQVYDTLSDKHVVHGPMDKLILAGCALVNDDQTGGFLFDMAPELLKPGAPRPRELVGYSAEIGISGASSETGRGHRHQVDQGVAGEPARHVRVSLQRDETGTRYLQPASQIPPRESPESTLPPVVEAVQERQAITSSDKSLMKRVDWAKERLDLSRLSREVKAEILRLGGTEFRLKGFGPTVDGKTELIFVPKVNAEQRGRPGQDSTAVEKRLTSESDVFVRMQNKMGQLEPEIAHVDGVSTMNAAFLAMNLLSHRGEQEESPWKKFVGRANLTQILHGLGQDMGHLVSTVNTLSGAGAKAEGMLGRLLGGVRFTHAGSVVNVAVDIINLVDAVKDLQQIPEGSQKDFAVTRVALAGTQLTVDGTLAVLGMAAGFSPAVASGMAIAGPLSVPFAGVMIGINALVQALSSNNAHYQVEVSEIIAPFCHAASQTLLQPTAIAQHDPRHPGVIYFEPYVPIQKMVINGNRLSVQVADITVPEFKNNGSRERTGRELSAYPAFGIDPATVYQQSIALPESALLVLPATLAGHYGFMSDTGAAGRFQGAEIFNRLHQHYGAAFPLSTGWSAPNDATFIAQSTTCVIALDSGTRSFTFQQGQAVKKIAGDDHLGLRAGHLPTPIMDAQHAELLTYEFQGAGEPPLSILPMTHDTLPSKRAVKSKNDTANVGCWISPPNSPP</sequence>
<dbReference type="Pfam" id="PF11713">
    <property type="entry name" value="Peptidase_C80"/>
    <property type="match status" value="1"/>
</dbReference>
<dbReference type="SUPFAM" id="SSF158842">
    <property type="entry name" value="PMT central region-like"/>
    <property type="match status" value="1"/>
</dbReference>
<dbReference type="SUPFAM" id="SSF48403">
    <property type="entry name" value="Ankyrin repeat"/>
    <property type="match status" value="1"/>
</dbReference>
<protein>
    <recommendedName>
        <fullName evidence="22">Peptidase C80 domain-containing protein</fullName>
    </recommendedName>
</protein>
<keyword evidence="13" id="KW-0068">Autocatalytic cleavage</keyword>
<dbReference type="GO" id="GO:0020002">
    <property type="term" value="C:host cell plasma membrane"/>
    <property type="evidence" value="ECO:0007669"/>
    <property type="project" value="UniProtKB-SubCell"/>
</dbReference>
<gene>
    <name evidence="23" type="ORF">CCS41_09880</name>
</gene>
<dbReference type="InterPro" id="IPR020974">
    <property type="entry name" value="CPD_dom"/>
</dbReference>
<keyword evidence="15" id="KW-1043">Host membrane</keyword>
<keyword evidence="12" id="KW-0788">Thiol protease</keyword>
<keyword evidence="10" id="KW-0677">Repeat</keyword>
<dbReference type="GO" id="GO:0008289">
    <property type="term" value="F:lipid binding"/>
    <property type="evidence" value="ECO:0007669"/>
    <property type="project" value="UniProtKB-KW"/>
</dbReference>
<dbReference type="Gene3D" id="3.40.50.11050">
    <property type="match status" value="1"/>
</dbReference>
<evidence type="ECO:0000313" key="23">
    <source>
        <dbReference type="EMBL" id="AWK14715.1"/>
    </source>
</evidence>
<evidence type="ECO:0000256" key="8">
    <source>
        <dbReference type="ARBA" id="ARBA00022679"/>
    </source>
</evidence>
<evidence type="ECO:0000256" key="3">
    <source>
        <dbReference type="ARBA" id="ARBA00004613"/>
    </source>
</evidence>
<dbReference type="Gene3D" id="1.25.40.20">
    <property type="entry name" value="Ankyrin repeat-containing domain"/>
    <property type="match status" value="1"/>
</dbReference>
<dbReference type="GO" id="GO:0090729">
    <property type="term" value="F:toxin activity"/>
    <property type="evidence" value="ECO:0007669"/>
    <property type="project" value="UniProtKB-KW"/>
</dbReference>
<keyword evidence="16" id="KW-0843">Virulence</keyword>
<keyword evidence="5" id="KW-0964">Secreted</keyword>
<dbReference type="InterPro" id="IPR036770">
    <property type="entry name" value="Ankyrin_rpt-contain_sf"/>
</dbReference>
<evidence type="ECO:0000256" key="17">
    <source>
        <dbReference type="ARBA" id="ARBA00023121"/>
    </source>
</evidence>
<dbReference type="KEGG" id="fsm:CCS41_09880"/>
<name>A0A2U8I9H9_9GAMM</name>
<dbReference type="Gene3D" id="1.20.140.180">
    <property type="match status" value="1"/>
</dbReference>
<evidence type="ECO:0000256" key="12">
    <source>
        <dbReference type="ARBA" id="ARBA00022807"/>
    </source>
</evidence>
<evidence type="ECO:0000313" key="24">
    <source>
        <dbReference type="Proteomes" id="UP000261875"/>
    </source>
</evidence>
<reference evidence="23 24" key="1">
    <citation type="submission" date="2017-05" db="EMBL/GenBank/DDBJ databases">
        <title>Genome sequence of Candidatus Fukatsuia symbiotica and Candidatus Hamiltonella defensa from Acyrthosiphon pisum strain 5D.</title>
        <authorList>
            <person name="Patel V.A."/>
            <person name="Chevignon G."/>
            <person name="Russell J.A."/>
            <person name="Oliver K.M."/>
        </authorList>
    </citation>
    <scope>NUCLEOTIDE SEQUENCE [LARGE SCALE GENOMIC DNA]</scope>
    <source>
        <strain evidence="23 24">5D</strain>
    </source>
</reference>
<dbReference type="GO" id="GO:0006508">
    <property type="term" value="P:proteolysis"/>
    <property type="evidence" value="ECO:0007669"/>
    <property type="project" value="UniProtKB-KW"/>
</dbReference>
<comment type="subcellular location">
    <subcellularLocation>
        <location evidence="2">Host cell membrane</location>
    </subcellularLocation>
    <subcellularLocation>
        <location evidence="20">Host cytoplasm</location>
        <location evidence="20">Host cytosol</location>
    </subcellularLocation>
    <subcellularLocation>
        <location evidence="3">Secreted</location>
    </subcellularLocation>
</comment>
<dbReference type="Proteomes" id="UP000261875">
    <property type="component" value="Chromosome"/>
</dbReference>
<keyword evidence="8" id="KW-0808">Transferase</keyword>
<proteinExistence type="predicted"/>
<evidence type="ECO:0000256" key="20">
    <source>
        <dbReference type="ARBA" id="ARBA00023586"/>
    </source>
</evidence>
<dbReference type="EMBL" id="CP021659">
    <property type="protein sequence ID" value="AWK14715.1"/>
    <property type="molecule type" value="Genomic_DNA"/>
</dbReference>
<evidence type="ECO:0000256" key="1">
    <source>
        <dbReference type="ARBA" id="ARBA00001946"/>
    </source>
</evidence>
<comment type="cofactor">
    <cofactor evidence="1">
        <name>Mg(2+)</name>
        <dbReference type="ChEBI" id="CHEBI:18420"/>
    </cofactor>
</comment>
<evidence type="ECO:0000256" key="10">
    <source>
        <dbReference type="ARBA" id="ARBA00022737"/>
    </source>
</evidence>
<dbReference type="PROSITE" id="PS51771">
    <property type="entry name" value="CGT_MARTX_CPD"/>
    <property type="match status" value="1"/>
</dbReference>
<keyword evidence="14" id="KW-0460">Magnesium</keyword>
<evidence type="ECO:0000256" key="21">
    <source>
        <dbReference type="SAM" id="MobiDB-lite"/>
    </source>
</evidence>
<evidence type="ECO:0000256" key="14">
    <source>
        <dbReference type="ARBA" id="ARBA00022842"/>
    </source>
</evidence>
<dbReference type="GO" id="GO:0005576">
    <property type="term" value="C:extracellular region"/>
    <property type="evidence" value="ECO:0007669"/>
    <property type="project" value="UniProtKB-SubCell"/>
</dbReference>
<dbReference type="Gene3D" id="3.40.50.11550">
    <property type="match status" value="1"/>
</dbReference>
<evidence type="ECO:0000256" key="13">
    <source>
        <dbReference type="ARBA" id="ARBA00022813"/>
    </source>
</evidence>
<dbReference type="GO" id="GO:0044164">
    <property type="term" value="C:host cell cytosol"/>
    <property type="evidence" value="ECO:0007669"/>
    <property type="project" value="UniProtKB-SubCell"/>
</dbReference>
<evidence type="ECO:0000256" key="7">
    <source>
        <dbReference type="ARBA" id="ARBA00022670"/>
    </source>
</evidence>
<accession>A0A2U8I9H9</accession>
<evidence type="ECO:0000256" key="5">
    <source>
        <dbReference type="ARBA" id="ARBA00022525"/>
    </source>
</evidence>
<dbReference type="Pfam" id="PF12920">
    <property type="entry name" value="TcdA_TcdB_pore"/>
    <property type="match status" value="1"/>
</dbReference>
<keyword evidence="6" id="KW-0800">Toxin</keyword>
<keyword evidence="7" id="KW-0645">Protease</keyword>